<proteinExistence type="predicted"/>
<dbReference type="AlphaFoldDB" id="A0A8H2VGG1"/>
<dbReference type="Proteomes" id="UP000644660">
    <property type="component" value="Unassembled WGS sequence"/>
</dbReference>
<accession>A0A8H2VGG1</accession>
<dbReference type="InterPro" id="IPR001849">
    <property type="entry name" value="PH_domain"/>
</dbReference>
<feature type="domain" description="PH" evidence="4">
    <location>
        <begin position="868"/>
        <end position="980"/>
    </location>
</feature>
<evidence type="ECO:0000313" key="6">
    <source>
        <dbReference type="Proteomes" id="UP000644660"/>
    </source>
</evidence>
<dbReference type="OrthoDB" id="2123378at2759"/>
<dbReference type="PROSITE" id="PS50003">
    <property type="entry name" value="PH_DOMAIN"/>
    <property type="match status" value="1"/>
</dbReference>
<name>A0A8H2VGG1_9SACH</name>
<dbReference type="GO" id="GO:0097271">
    <property type="term" value="P:protein localization to bud neck"/>
    <property type="evidence" value="ECO:0007669"/>
    <property type="project" value="TreeGrafter"/>
</dbReference>
<reference evidence="5 6" key="1">
    <citation type="submission" date="2020-05" db="EMBL/GenBank/DDBJ databases">
        <authorList>
            <person name="Casaregola S."/>
            <person name="Devillers H."/>
            <person name="Grondin C."/>
        </authorList>
    </citation>
    <scope>NUCLEOTIDE SEQUENCE [LARGE SCALE GENOMIC DNA]</scope>
    <source>
        <strain evidence="5 6">CLIB 1767</strain>
    </source>
</reference>
<evidence type="ECO:0000259" key="4">
    <source>
        <dbReference type="PROSITE" id="PS50003"/>
    </source>
</evidence>
<evidence type="ECO:0000313" key="5">
    <source>
        <dbReference type="EMBL" id="CAB4254976.1"/>
    </source>
</evidence>
<feature type="region of interest" description="Disordered" evidence="3">
    <location>
        <begin position="129"/>
        <end position="159"/>
    </location>
</feature>
<protein>
    <submittedName>
        <fullName evidence="5">Some similarities with Saccharomyces cerevisiae YJR092W BUD4 Involved in bud-site selection and required for the axial budding pattern</fullName>
    </submittedName>
</protein>
<feature type="region of interest" description="Disordered" evidence="3">
    <location>
        <begin position="313"/>
        <end position="335"/>
    </location>
</feature>
<keyword evidence="2" id="KW-0131">Cell cycle</keyword>
<dbReference type="PANTHER" id="PTHR36100:SF1">
    <property type="entry name" value="BUD SITE SELECTION PROTEIN 4"/>
    <property type="match status" value="1"/>
</dbReference>
<dbReference type="Gene3D" id="2.30.29.30">
    <property type="entry name" value="Pleckstrin-homology domain (PH domain)/Phosphotyrosine-binding domain (PTB)"/>
    <property type="match status" value="1"/>
</dbReference>
<gene>
    <name evidence="5" type="ORF">KABA2_05S05566</name>
</gene>
<feature type="compositionally biased region" description="Polar residues" evidence="3">
    <location>
        <begin position="317"/>
        <end position="335"/>
    </location>
</feature>
<evidence type="ECO:0000256" key="1">
    <source>
        <dbReference type="ARBA" id="ARBA00022618"/>
    </source>
</evidence>
<dbReference type="InterPro" id="IPR052007">
    <property type="entry name" value="Bud4"/>
</dbReference>
<dbReference type="GeneID" id="64858003"/>
<dbReference type="CDD" id="cd13278">
    <property type="entry name" value="PH_Bud4"/>
    <property type="match status" value="1"/>
</dbReference>
<feature type="region of interest" description="Disordered" evidence="3">
    <location>
        <begin position="344"/>
        <end position="363"/>
    </location>
</feature>
<dbReference type="PANTHER" id="PTHR36100">
    <property type="entry name" value="BUD SITE SELECTION PROTEIN 4"/>
    <property type="match status" value="1"/>
</dbReference>
<dbReference type="GO" id="GO:0007120">
    <property type="term" value="P:axial cellular bud site selection"/>
    <property type="evidence" value="ECO:0007669"/>
    <property type="project" value="TreeGrafter"/>
</dbReference>
<keyword evidence="1" id="KW-0132">Cell division</keyword>
<dbReference type="SUPFAM" id="SSF50729">
    <property type="entry name" value="PH domain-like"/>
    <property type="match status" value="1"/>
</dbReference>
<dbReference type="InterPro" id="IPR011993">
    <property type="entry name" value="PH-like_dom_sf"/>
</dbReference>
<sequence>MADVTVDEVVDSLVKEIENEMENTISSAKPVLLPPRTQPKFQIPLKEIGNDTMEMIIKYNTGTNGISTMKSGEDDDDVTEEEMFNETNALDLDQEKVTRNVREYTLADYDLSIGSIGTLSTGQQDVLDMEDEDDEEHIEDPSVSETEKQNINDGVNEPQDIPYEEEQVLDEKVEEFNEDGEAGSIVPSLEDKYICDDEKETTATTEHHEASIDTDPEYEVHFQPLSTIGGLGSTKSDIKLALPSNETQLNNNYCVDLNGSFDLPNLVDQEPIIMTTIFEDGASTMTENIPPLAKDGQLSNDYLSIWHYQNNNNNNNKSNGEKITSPALSSHSRFSDGTVTTLVNSQQGQQQLDGPSNNSNFSFKPRLVSRSKVHYPNSNPSSRVSSGEVNAIVIPGGHKPYSRVSSSGRDNIYSNGEYAFMGDVIDNSIDFTKENPLDFTFNNNGDFSKLNSFALLPETSLIKRVTDANLGESPDTSLQNLEESLSTIIDFDKPNVLSNYLEHELGTGFGDFLYSIDQENTKKSQNDNSHVIDLDSLKGKAQSESSSIKDDTILFEQFESGTPVKSIAPRQLVNKYHTQSPIKVIGKLNHKIPIKLTSDDSNQITKPKFVEPFSENSIVENAASLEQSSIVTRESPLVETISIPKAVTVMKTVVNPLPDAGKIYISFGTLSFFDLEGVESHKSKFSVHCKFGDMQLTTPYAALTRKQLEMKQDLTITLTDKFFEQQNNILDILIKCAYEKVKTDLVPVKEKVQVGKKHLFRKTKYVYKTRYVQRSIDTDRWDHLFGPKGEYCTGSYTFSKEEIEKLKFQNKTITISLKNKWAKGLNPYEVTNIRVKVSCISRTSKDEILPENIKVASKILEKYRRQQSISKCGYMIQDGGDLSGTIQRRHFELNGNVLTACHETSHKPQLLINLLNVKTVSGYEVYDEEDKRKFTNFTDRILLNECIQLVFENDEVISFNVEGGEEEKSDWFMKLNEVVQLNVSHQPWVKYLLREEEFQDVPKDNTT</sequence>
<dbReference type="GO" id="GO:0000142">
    <property type="term" value="C:cellular bud neck contractile ring"/>
    <property type="evidence" value="ECO:0007669"/>
    <property type="project" value="TreeGrafter"/>
</dbReference>
<keyword evidence="6" id="KW-1185">Reference proteome</keyword>
<evidence type="ECO:0000256" key="2">
    <source>
        <dbReference type="ARBA" id="ARBA00023306"/>
    </source>
</evidence>
<organism evidence="5 6">
    <name type="scientific">Maudiozyma barnettii</name>
    <dbReference type="NCBI Taxonomy" id="61262"/>
    <lineage>
        <taxon>Eukaryota</taxon>
        <taxon>Fungi</taxon>
        <taxon>Dikarya</taxon>
        <taxon>Ascomycota</taxon>
        <taxon>Saccharomycotina</taxon>
        <taxon>Saccharomycetes</taxon>
        <taxon>Saccharomycetales</taxon>
        <taxon>Saccharomycetaceae</taxon>
        <taxon>Maudiozyma</taxon>
    </lineage>
</organism>
<dbReference type="GO" id="GO:0005525">
    <property type="term" value="F:GTP binding"/>
    <property type="evidence" value="ECO:0007669"/>
    <property type="project" value="TreeGrafter"/>
</dbReference>
<dbReference type="SMART" id="SM00233">
    <property type="entry name" value="PH"/>
    <property type="match status" value="1"/>
</dbReference>
<comment type="caution">
    <text evidence="5">The sequence shown here is derived from an EMBL/GenBank/DDBJ whole genome shotgun (WGS) entry which is preliminary data.</text>
</comment>
<dbReference type="RefSeq" id="XP_041406820.1">
    <property type="nucleotide sequence ID" value="XM_041550886.1"/>
</dbReference>
<dbReference type="EMBL" id="CAEFZW010000005">
    <property type="protein sequence ID" value="CAB4254976.1"/>
    <property type="molecule type" value="Genomic_DNA"/>
</dbReference>
<evidence type="ECO:0000256" key="3">
    <source>
        <dbReference type="SAM" id="MobiDB-lite"/>
    </source>
</evidence>
<feature type="compositionally biased region" description="Polar residues" evidence="3">
    <location>
        <begin position="344"/>
        <end position="362"/>
    </location>
</feature>
<feature type="compositionally biased region" description="Acidic residues" evidence="3">
    <location>
        <begin position="129"/>
        <end position="138"/>
    </location>
</feature>